<keyword evidence="5" id="KW-1133">Transmembrane helix</keyword>
<dbReference type="EMBL" id="RWGY01000013">
    <property type="protein sequence ID" value="TVU25515.1"/>
    <property type="molecule type" value="Genomic_DNA"/>
</dbReference>
<dbReference type="AlphaFoldDB" id="A0A5J9UPV5"/>
<dbReference type="GO" id="GO:0020037">
    <property type="term" value="F:heme binding"/>
    <property type="evidence" value="ECO:0007669"/>
    <property type="project" value="InterPro"/>
</dbReference>
<dbReference type="SUPFAM" id="SSF48264">
    <property type="entry name" value="Cytochrome P450"/>
    <property type="match status" value="1"/>
</dbReference>
<keyword evidence="2" id="KW-0479">Metal-binding</keyword>
<keyword evidence="7" id="KW-1185">Reference proteome</keyword>
<dbReference type="GO" id="GO:0005506">
    <property type="term" value="F:iron ion binding"/>
    <property type="evidence" value="ECO:0007669"/>
    <property type="project" value="InterPro"/>
</dbReference>
<accession>A0A5J9UPV5</accession>
<feature type="compositionally biased region" description="Low complexity" evidence="4">
    <location>
        <begin position="389"/>
        <end position="401"/>
    </location>
</feature>
<evidence type="ECO:0000256" key="4">
    <source>
        <dbReference type="SAM" id="MobiDB-lite"/>
    </source>
</evidence>
<dbReference type="InterPro" id="IPR001128">
    <property type="entry name" value="Cyt_P450"/>
</dbReference>
<evidence type="ECO:0000256" key="3">
    <source>
        <dbReference type="ARBA" id="ARBA00023004"/>
    </source>
</evidence>
<feature type="region of interest" description="Disordered" evidence="4">
    <location>
        <begin position="297"/>
        <end position="339"/>
    </location>
</feature>
<reference evidence="6 7" key="1">
    <citation type="journal article" date="2019" name="Sci. Rep.">
        <title>A high-quality genome of Eragrostis curvula grass provides insights into Poaceae evolution and supports new strategies to enhance forage quality.</title>
        <authorList>
            <person name="Carballo J."/>
            <person name="Santos B.A.C.M."/>
            <person name="Zappacosta D."/>
            <person name="Garbus I."/>
            <person name="Selva J.P."/>
            <person name="Gallo C.A."/>
            <person name="Diaz A."/>
            <person name="Albertini E."/>
            <person name="Caccamo M."/>
            <person name="Echenique V."/>
        </authorList>
    </citation>
    <scope>NUCLEOTIDE SEQUENCE [LARGE SCALE GENOMIC DNA]</scope>
    <source>
        <strain evidence="7">cv. Victoria</strain>
        <tissue evidence="6">Leaf</tissue>
    </source>
</reference>
<protein>
    <recommendedName>
        <fullName evidence="8">Cytochrome P450</fullName>
    </recommendedName>
</protein>
<evidence type="ECO:0000256" key="2">
    <source>
        <dbReference type="ARBA" id="ARBA00022723"/>
    </source>
</evidence>
<keyword evidence="5" id="KW-0812">Transmembrane</keyword>
<proteinExistence type="inferred from homology"/>
<evidence type="ECO:0000313" key="6">
    <source>
        <dbReference type="EMBL" id="TVU25515.1"/>
    </source>
</evidence>
<evidence type="ECO:0008006" key="8">
    <source>
        <dbReference type="Google" id="ProtNLM"/>
    </source>
</evidence>
<keyword evidence="5" id="KW-0472">Membrane</keyword>
<dbReference type="Proteomes" id="UP000324897">
    <property type="component" value="Chromosome 2"/>
</dbReference>
<comment type="caution">
    <text evidence="6">The sequence shown here is derived from an EMBL/GenBank/DDBJ whole genome shotgun (WGS) entry which is preliminary data.</text>
</comment>
<dbReference type="Gramene" id="TVU25515">
    <property type="protein sequence ID" value="TVU25515"/>
    <property type="gene ID" value="EJB05_28014"/>
</dbReference>
<dbReference type="InterPro" id="IPR036396">
    <property type="entry name" value="Cyt_P450_sf"/>
</dbReference>
<dbReference type="GO" id="GO:0004497">
    <property type="term" value="F:monooxygenase activity"/>
    <property type="evidence" value="ECO:0007669"/>
    <property type="project" value="InterPro"/>
</dbReference>
<feature type="transmembrane region" description="Helical" evidence="5">
    <location>
        <begin position="6"/>
        <end position="27"/>
    </location>
</feature>
<feature type="region of interest" description="Disordered" evidence="4">
    <location>
        <begin position="387"/>
        <end position="437"/>
    </location>
</feature>
<feature type="non-terminal residue" evidence="6">
    <location>
        <position position="1"/>
    </location>
</feature>
<name>A0A5J9UPV5_9POAL</name>
<dbReference type="PANTHER" id="PTHR47955:SF11">
    <property type="entry name" value="4-HYDROXYPHENYLACETALDEHYDE OXIME MONOOXYGENASE"/>
    <property type="match status" value="1"/>
</dbReference>
<gene>
    <name evidence="6" type="ORF">EJB05_28014</name>
</gene>
<dbReference type="Gene3D" id="1.10.630.10">
    <property type="entry name" value="Cytochrome P450"/>
    <property type="match status" value="1"/>
</dbReference>
<sequence>MELRSLVSSSSSSLILFALILGSYVVYNTTRRRRRRSSSSRTSLPPSPPGWPLIGHLHLLSGGMPHHALAELSRSMRAPLLRLRLGSVPAVVISSPELARAALTGGCDAALASRPRLLAGELLAFGCSDVTFAPASAYHSAARRVAVSELLSPRRVATYGAVRAEEVRGLLARLAVNSSPSAPVVVDMSECLLSLANDVLCRIAFGRRLPKRGKLGAVLVEAQDLFAGFNVGDYFPELEPLASTVTGLRRRLKRCLADLREVLDDIVNEHVRVLPDGGSRDDEDFVDVLLRLCPSPPPLSARPKAKALSASSRRPLPPPPTQPRLLPTPAVRTRPSSPPFPTLILTGGAIVEPAFMAVCAFTRVQMRSRSRPMPLRRLYSVRRPPAPFGGPAAEARPAAAAAGGGPRCGDFEDEAQGLAPPQSKRKRAASQLLLWPR</sequence>
<evidence type="ECO:0000256" key="5">
    <source>
        <dbReference type="SAM" id="Phobius"/>
    </source>
</evidence>
<organism evidence="6 7">
    <name type="scientific">Eragrostis curvula</name>
    <name type="common">weeping love grass</name>
    <dbReference type="NCBI Taxonomy" id="38414"/>
    <lineage>
        <taxon>Eukaryota</taxon>
        <taxon>Viridiplantae</taxon>
        <taxon>Streptophyta</taxon>
        <taxon>Embryophyta</taxon>
        <taxon>Tracheophyta</taxon>
        <taxon>Spermatophyta</taxon>
        <taxon>Magnoliopsida</taxon>
        <taxon>Liliopsida</taxon>
        <taxon>Poales</taxon>
        <taxon>Poaceae</taxon>
        <taxon>PACMAD clade</taxon>
        <taxon>Chloridoideae</taxon>
        <taxon>Eragrostideae</taxon>
        <taxon>Eragrostidinae</taxon>
        <taxon>Eragrostis</taxon>
    </lineage>
</organism>
<evidence type="ECO:0000313" key="7">
    <source>
        <dbReference type="Proteomes" id="UP000324897"/>
    </source>
</evidence>
<dbReference type="PANTHER" id="PTHR47955">
    <property type="entry name" value="CYTOCHROME P450 FAMILY 71 PROTEIN"/>
    <property type="match status" value="1"/>
</dbReference>
<comment type="similarity">
    <text evidence="1">Belongs to the cytochrome P450 family.</text>
</comment>
<evidence type="ECO:0000256" key="1">
    <source>
        <dbReference type="ARBA" id="ARBA00010617"/>
    </source>
</evidence>
<keyword evidence="3" id="KW-0408">Iron</keyword>
<dbReference type="Pfam" id="PF00067">
    <property type="entry name" value="p450"/>
    <property type="match status" value="1"/>
</dbReference>
<dbReference type="OrthoDB" id="2789670at2759"/>
<dbReference type="GO" id="GO:0016705">
    <property type="term" value="F:oxidoreductase activity, acting on paired donors, with incorporation or reduction of molecular oxygen"/>
    <property type="evidence" value="ECO:0007669"/>
    <property type="project" value="InterPro"/>
</dbReference>